<evidence type="ECO:0000256" key="12">
    <source>
        <dbReference type="ARBA" id="ARBA00023136"/>
    </source>
</evidence>
<comment type="catalytic activity">
    <reaction evidence="1">
        <text>ATP + protein L-histidine = ADP + protein N-phospho-L-histidine.</text>
        <dbReference type="EC" id="2.7.13.3"/>
    </reaction>
</comment>
<keyword evidence="11" id="KW-0902">Two-component regulatory system</keyword>
<evidence type="ECO:0000256" key="9">
    <source>
        <dbReference type="ARBA" id="ARBA00022840"/>
    </source>
</evidence>
<evidence type="ECO:0000256" key="11">
    <source>
        <dbReference type="ARBA" id="ARBA00023012"/>
    </source>
</evidence>
<evidence type="ECO:0000256" key="13">
    <source>
        <dbReference type="SAM" id="Phobius"/>
    </source>
</evidence>
<dbReference type="InterPro" id="IPR036890">
    <property type="entry name" value="HATPase_C_sf"/>
</dbReference>
<feature type="transmembrane region" description="Helical" evidence="13">
    <location>
        <begin position="428"/>
        <end position="445"/>
    </location>
</feature>
<evidence type="ECO:0000256" key="6">
    <source>
        <dbReference type="ARBA" id="ARBA00022692"/>
    </source>
</evidence>
<dbReference type="Pfam" id="PF02518">
    <property type="entry name" value="HATPase_c"/>
    <property type="match status" value="1"/>
</dbReference>
<dbReference type="InterPro" id="IPR006016">
    <property type="entry name" value="UspA"/>
</dbReference>
<dbReference type="Gene3D" id="3.30.450.40">
    <property type="match status" value="1"/>
</dbReference>
<reference evidence="15 16" key="1">
    <citation type="submission" date="2024-06" db="EMBL/GenBank/DDBJ databases">
        <title>Genomic Encyclopedia of Type Strains, Phase IV (KMG-IV): sequencing the most valuable type-strain genomes for metagenomic binning, comparative biology and taxonomic classification.</title>
        <authorList>
            <person name="Goeker M."/>
        </authorList>
    </citation>
    <scope>NUCLEOTIDE SEQUENCE [LARGE SCALE GENOMIC DNA]</scope>
    <source>
        <strain evidence="15 16">DSM 29288</strain>
    </source>
</reference>
<dbReference type="PANTHER" id="PTHR45569:SF1">
    <property type="entry name" value="SENSOR PROTEIN KDPD"/>
    <property type="match status" value="1"/>
</dbReference>
<evidence type="ECO:0000256" key="2">
    <source>
        <dbReference type="ARBA" id="ARBA00004141"/>
    </source>
</evidence>
<comment type="caution">
    <text evidence="15">The sequence shown here is derived from an EMBL/GenBank/DDBJ whole genome shotgun (WGS) entry which is preliminary data.</text>
</comment>
<dbReference type="Pfam" id="PF13493">
    <property type="entry name" value="DUF4118"/>
    <property type="match status" value="1"/>
</dbReference>
<dbReference type="InterPro" id="IPR036097">
    <property type="entry name" value="HisK_dim/P_sf"/>
</dbReference>
<sequence length="902" mass="98527">MPDDNRDQAGRPSPDALLEKARAEMRGRLKIFLGAAPGVGKTYEMLISGRAKLADGLDVVIGVVETHGRKETEALVAGFEIIPRVQIDYKGRALEEMDLDGILARRPDLVLVDELAHTNAEGSRHPKRYLDVKELLDRGIDVYTTLNIQHVESLNDVVSQITRIRVRETVPDSIIDLADDVEIIDLTPDDLIKRLHDGKVYMPRTAERALTNYFTPGNLTALRELALRKTAQRVDDQLLTHMQAHAISGPWAAGERVLVSVDHHPRSASLVRYAARMASRLRAPWAAVYIETNRSINLSEAERDTIASTLRLAEQLGGEAITIPGREVAEELVRHATANNVTHIVIGAPKKPTWRDWWNRSITDELIRKTGEISVHVISGNERDGTTARGIKAAATAPKLDFRAYLLATVYVAVALGVSIVLDQVLDVRNLALVFLMAVLSSAVLHGLRPALYSCILGALSFNFFFLPPRYTLTISDPESVLALFFFLGVAIIASNLTATVQRQAAAARQRARTTEDLYLFSKKLAGTGTLDDVLWATAFQLASMLKVRVVLLLPEEGSIAVKAGYPPDDTLDEADIAAARWAWEHNHAAGRGADTLPGAKRLYVPLRTGRAAVGVIGLDSDRRDGPLLTPEQQRLLDALADQAALAIERVQLVADVDRARLAAEADRLRSALLTSISHDLKTPLAAILGAAGTLRDYFASMPEEDRSDLLSTVVDESERLNRFIANLLDMTKIESGAMEPNSAPHYAGDIVGTALARAAKILEHHKTEMSIPADLPMVRVDPVLFEQVIFNLLDNAAKYAPEGSVIHIEGWADADNVVVQVSDEGPGIPPADLARVFDTFYRVRKGDQVRAGTGLGLSICRGFTEAMGGTITAGNRRGRTGAVFTIRLPIPNDIPKLDELK</sequence>
<dbReference type="GO" id="GO:0004673">
    <property type="term" value="F:protein histidine kinase activity"/>
    <property type="evidence" value="ECO:0007669"/>
    <property type="project" value="UniProtKB-EC"/>
</dbReference>
<evidence type="ECO:0000313" key="15">
    <source>
        <dbReference type="EMBL" id="MET3755612.1"/>
    </source>
</evidence>
<dbReference type="InterPro" id="IPR027417">
    <property type="entry name" value="P-loop_NTPase"/>
</dbReference>
<evidence type="ECO:0000259" key="14">
    <source>
        <dbReference type="PROSITE" id="PS50109"/>
    </source>
</evidence>
<dbReference type="SMART" id="SM00388">
    <property type="entry name" value="HisKA"/>
    <property type="match status" value="1"/>
</dbReference>
<dbReference type="SMART" id="SM00387">
    <property type="entry name" value="HATPase_c"/>
    <property type="match status" value="1"/>
</dbReference>
<organism evidence="15 16">
    <name type="scientific">Rhizobium binae</name>
    <dbReference type="NCBI Taxonomy" id="1138190"/>
    <lineage>
        <taxon>Bacteria</taxon>
        <taxon>Pseudomonadati</taxon>
        <taxon>Pseudomonadota</taxon>
        <taxon>Alphaproteobacteria</taxon>
        <taxon>Hyphomicrobiales</taxon>
        <taxon>Rhizobiaceae</taxon>
        <taxon>Rhizobium/Agrobacterium group</taxon>
        <taxon>Rhizobium</taxon>
    </lineage>
</organism>
<dbReference type="CDD" id="cd00075">
    <property type="entry name" value="HATPase"/>
    <property type="match status" value="1"/>
</dbReference>
<dbReference type="Gene3D" id="1.10.287.130">
    <property type="match status" value="1"/>
</dbReference>
<name>A0ABV2MJA0_9HYPH</name>
<feature type="transmembrane region" description="Helical" evidence="13">
    <location>
        <begin position="481"/>
        <end position="501"/>
    </location>
</feature>
<dbReference type="Pfam" id="PF02702">
    <property type="entry name" value="KdpD"/>
    <property type="match status" value="1"/>
</dbReference>
<evidence type="ECO:0000256" key="7">
    <source>
        <dbReference type="ARBA" id="ARBA00022741"/>
    </source>
</evidence>
<dbReference type="EMBL" id="JBEPMY010000007">
    <property type="protein sequence ID" value="MET3755612.1"/>
    <property type="molecule type" value="Genomic_DNA"/>
</dbReference>
<feature type="transmembrane region" description="Helical" evidence="13">
    <location>
        <begin position="402"/>
        <end position="422"/>
    </location>
</feature>
<dbReference type="InterPro" id="IPR025201">
    <property type="entry name" value="KdpD_TM"/>
</dbReference>
<evidence type="ECO:0000256" key="1">
    <source>
        <dbReference type="ARBA" id="ARBA00000085"/>
    </source>
</evidence>
<dbReference type="PROSITE" id="PS50109">
    <property type="entry name" value="HIS_KIN"/>
    <property type="match status" value="1"/>
</dbReference>
<evidence type="ECO:0000313" key="16">
    <source>
        <dbReference type="Proteomes" id="UP001549077"/>
    </source>
</evidence>
<keyword evidence="4" id="KW-0597">Phosphoprotein</keyword>
<evidence type="ECO:0000256" key="4">
    <source>
        <dbReference type="ARBA" id="ARBA00022553"/>
    </source>
</evidence>
<dbReference type="CDD" id="cd01987">
    <property type="entry name" value="USP_KdpD-like"/>
    <property type="match status" value="1"/>
</dbReference>
<dbReference type="SUPFAM" id="SSF47384">
    <property type="entry name" value="Homodimeric domain of signal transducing histidine kinase"/>
    <property type="match status" value="1"/>
</dbReference>
<evidence type="ECO:0000256" key="5">
    <source>
        <dbReference type="ARBA" id="ARBA00022679"/>
    </source>
</evidence>
<dbReference type="Pfam" id="PF00512">
    <property type="entry name" value="HisKA"/>
    <property type="match status" value="1"/>
</dbReference>
<dbReference type="Gene3D" id="3.40.50.300">
    <property type="entry name" value="P-loop containing nucleotide triphosphate hydrolases"/>
    <property type="match status" value="1"/>
</dbReference>
<dbReference type="SUPFAM" id="SSF55874">
    <property type="entry name" value="ATPase domain of HSP90 chaperone/DNA topoisomerase II/histidine kinase"/>
    <property type="match status" value="1"/>
</dbReference>
<dbReference type="GeneID" id="91151952"/>
<keyword evidence="7" id="KW-0547">Nucleotide-binding</keyword>
<dbReference type="Pfam" id="PF00582">
    <property type="entry name" value="Usp"/>
    <property type="match status" value="1"/>
</dbReference>
<keyword evidence="12 13" id="KW-0472">Membrane</keyword>
<dbReference type="RefSeq" id="WP_168300503.1">
    <property type="nucleotide sequence ID" value="NZ_CP071607.1"/>
</dbReference>
<keyword evidence="8 15" id="KW-0418">Kinase</keyword>
<gene>
    <name evidence="15" type="ORF">ABID08_002983</name>
</gene>
<dbReference type="CDD" id="cd00082">
    <property type="entry name" value="HisKA"/>
    <property type="match status" value="1"/>
</dbReference>
<keyword evidence="16" id="KW-1185">Reference proteome</keyword>
<dbReference type="InterPro" id="IPR005467">
    <property type="entry name" value="His_kinase_dom"/>
</dbReference>
<evidence type="ECO:0000256" key="8">
    <source>
        <dbReference type="ARBA" id="ARBA00022777"/>
    </source>
</evidence>
<dbReference type="InterPro" id="IPR004358">
    <property type="entry name" value="Sig_transdc_His_kin-like_C"/>
</dbReference>
<dbReference type="Gene3D" id="3.30.565.10">
    <property type="entry name" value="Histidine kinase-like ATPase, C-terminal domain"/>
    <property type="match status" value="1"/>
</dbReference>
<keyword evidence="9" id="KW-0067">ATP-binding</keyword>
<dbReference type="Proteomes" id="UP001549077">
    <property type="component" value="Unassembled WGS sequence"/>
</dbReference>
<dbReference type="SUPFAM" id="SSF52402">
    <property type="entry name" value="Adenine nucleotide alpha hydrolases-like"/>
    <property type="match status" value="1"/>
</dbReference>
<dbReference type="InterPro" id="IPR003594">
    <property type="entry name" value="HATPase_dom"/>
</dbReference>
<dbReference type="InterPro" id="IPR003661">
    <property type="entry name" value="HisK_dim/P_dom"/>
</dbReference>
<feature type="transmembrane region" description="Helical" evidence="13">
    <location>
        <begin position="452"/>
        <end position="469"/>
    </location>
</feature>
<keyword evidence="6 13" id="KW-0812">Transmembrane</keyword>
<evidence type="ECO:0000256" key="10">
    <source>
        <dbReference type="ARBA" id="ARBA00022989"/>
    </source>
</evidence>
<dbReference type="SUPFAM" id="SSF55781">
    <property type="entry name" value="GAF domain-like"/>
    <property type="match status" value="1"/>
</dbReference>
<evidence type="ECO:0000256" key="3">
    <source>
        <dbReference type="ARBA" id="ARBA00012438"/>
    </source>
</evidence>
<dbReference type="InterPro" id="IPR038318">
    <property type="entry name" value="KdpD_sf"/>
</dbReference>
<dbReference type="Gene3D" id="1.20.120.620">
    <property type="entry name" value="Backbone structure of the membrane domain of e. Coli histidine kinase receptor kdpd"/>
    <property type="match status" value="1"/>
</dbReference>
<dbReference type="InterPro" id="IPR014729">
    <property type="entry name" value="Rossmann-like_a/b/a_fold"/>
</dbReference>
<proteinExistence type="predicted"/>
<dbReference type="InterPro" id="IPR052023">
    <property type="entry name" value="Histidine_kinase_KdpD"/>
</dbReference>
<keyword evidence="10 13" id="KW-1133">Transmembrane helix</keyword>
<dbReference type="PANTHER" id="PTHR45569">
    <property type="entry name" value="SENSOR PROTEIN KDPD"/>
    <property type="match status" value="1"/>
</dbReference>
<dbReference type="Gene3D" id="3.40.50.620">
    <property type="entry name" value="HUPs"/>
    <property type="match status" value="1"/>
</dbReference>
<dbReference type="PRINTS" id="PR00344">
    <property type="entry name" value="BCTRLSENSOR"/>
</dbReference>
<dbReference type="Pfam" id="PF13492">
    <property type="entry name" value="GAF_3"/>
    <property type="match status" value="1"/>
</dbReference>
<protein>
    <recommendedName>
        <fullName evidence="3">histidine kinase</fullName>
        <ecNumber evidence="3">2.7.13.3</ecNumber>
    </recommendedName>
</protein>
<dbReference type="InterPro" id="IPR003018">
    <property type="entry name" value="GAF"/>
</dbReference>
<dbReference type="InterPro" id="IPR003852">
    <property type="entry name" value="Sig_transdc_His_kinase_KdpD_N"/>
</dbReference>
<accession>A0ABV2MJA0</accession>
<dbReference type="EC" id="2.7.13.3" evidence="3"/>
<dbReference type="InterPro" id="IPR029016">
    <property type="entry name" value="GAF-like_dom_sf"/>
</dbReference>
<comment type="subcellular location">
    <subcellularLocation>
        <location evidence="2">Membrane</location>
        <topology evidence="2">Multi-pass membrane protein</topology>
    </subcellularLocation>
</comment>
<keyword evidence="5 15" id="KW-0808">Transferase</keyword>
<feature type="domain" description="Histidine kinase" evidence="14">
    <location>
        <begin position="676"/>
        <end position="893"/>
    </location>
</feature>